<evidence type="ECO:0000259" key="6">
    <source>
        <dbReference type="PROSITE" id="PS50011"/>
    </source>
</evidence>
<feature type="repeat" description="WD" evidence="3">
    <location>
        <begin position="424"/>
        <end position="465"/>
    </location>
</feature>
<dbReference type="InterPro" id="IPR017441">
    <property type="entry name" value="Protein_kinase_ATP_BS"/>
</dbReference>
<feature type="compositionally biased region" description="Pro residues" evidence="5">
    <location>
        <begin position="348"/>
        <end position="364"/>
    </location>
</feature>
<keyword evidence="4" id="KW-0067">ATP-binding</keyword>
<dbReference type="PROSITE" id="PS50082">
    <property type="entry name" value="WD_REPEATS_2"/>
    <property type="match status" value="7"/>
</dbReference>
<dbReference type="Pfam" id="PF00400">
    <property type="entry name" value="WD40"/>
    <property type="match status" value="3"/>
</dbReference>
<dbReference type="CDD" id="cd14014">
    <property type="entry name" value="STKc_PknB_like"/>
    <property type="match status" value="1"/>
</dbReference>
<organism evidence="7 8">
    <name type="scientific">Limnospira platensis NIES-46</name>
    <dbReference type="NCBI Taxonomy" id="1236695"/>
    <lineage>
        <taxon>Bacteria</taxon>
        <taxon>Bacillati</taxon>
        <taxon>Cyanobacteriota</taxon>
        <taxon>Cyanophyceae</taxon>
        <taxon>Oscillatoriophycideae</taxon>
        <taxon>Oscillatoriales</taxon>
        <taxon>Sirenicapillariaceae</taxon>
        <taxon>Limnospira</taxon>
    </lineage>
</organism>
<evidence type="ECO:0000256" key="4">
    <source>
        <dbReference type="PROSITE-ProRule" id="PRU10141"/>
    </source>
</evidence>
<keyword evidence="7" id="KW-0808">Transferase</keyword>
<evidence type="ECO:0000256" key="1">
    <source>
        <dbReference type="ARBA" id="ARBA00022574"/>
    </source>
</evidence>
<sequence length="673" mass="74990">MSYCLNPQCSHPENPDDAKFCLTCGAKLFLRERYQAIKPIGHGGFGKTFLAVDHDKPSHPPCVIKQFFPQTQGVETTRKAAELFHQEAQRLDELGKHPHIPDLLAHFQQDNNQYLVQEYINGPNLEDQVISQGTFNENQIVKLLDELLPVLEFIHQNKVIHRDIKPANIIQAQTVVNSSTSGKLVLVDFGAAKVVQSSNLSGPGTIIGSPEYVAPEQTRGQAIYASDIYSLGVTCLYLLTQISPFDLYDIHQDKWVWRDYLQGNTVNNKLGLVLDRMVASLPSQRYNSPLNVLRALHPSGLPPTILHNININNFHNTALPSPPASVRVPPPPLPPPPPRTARTSQQITPPPTARTSQPPTPPKPSRVQPQRSSPSWKLLHTLTGHRNQVTCVAFSPDQEILASSSQDMTIEIWRLKTGKRWYTLTGHENWVTSIAFSPKEEILASGSRDQTVEIWDLKKGKRWYTLIGHQDTVEQVAFSPQGDILASASRDKTIQIWDLKKGKPFYSLSGHSDRIYGVAFSPDGQTLASASRDKTVRLWNLQQRQELGSLPRWSDWVRTVAFSPNGQMLAGGCRDGSIGLWHQQDQTWKLWRTLRADDADILAIAFQPDSKQLITGNSKGQIDIWQLGDGTLLETIPAHSADILSLAFSLDGKTIASGGADRLVKVWHLPAHT</sequence>
<dbReference type="Gene3D" id="2.130.10.10">
    <property type="entry name" value="YVTN repeat-like/Quinoprotein amine dehydrogenase"/>
    <property type="match status" value="2"/>
</dbReference>
<keyword evidence="8" id="KW-1185">Reference proteome</keyword>
<dbReference type="SUPFAM" id="SSF56112">
    <property type="entry name" value="Protein kinase-like (PK-like)"/>
    <property type="match status" value="1"/>
</dbReference>
<dbReference type="PROSITE" id="PS00678">
    <property type="entry name" value="WD_REPEATS_1"/>
    <property type="match status" value="3"/>
</dbReference>
<evidence type="ECO:0000313" key="7">
    <source>
        <dbReference type="EMBL" id="GCE94603.1"/>
    </source>
</evidence>
<dbReference type="InterPro" id="IPR020472">
    <property type="entry name" value="WD40_PAC1"/>
</dbReference>
<dbReference type="SMART" id="SM00320">
    <property type="entry name" value="WD40"/>
    <property type="match status" value="7"/>
</dbReference>
<keyword evidence="2" id="KW-0677">Repeat</keyword>
<dbReference type="PROSITE" id="PS50011">
    <property type="entry name" value="PROTEIN_KINASE_DOM"/>
    <property type="match status" value="1"/>
</dbReference>
<feature type="repeat" description="WD" evidence="3">
    <location>
        <begin position="508"/>
        <end position="549"/>
    </location>
</feature>
<feature type="repeat" description="WD" evidence="3">
    <location>
        <begin position="594"/>
        <end position="635"/>
    </location>
</feature>
<keyword evidence="7" id="KW-0723">Serine/threonine-protein kinase</keyword>
<dbReference type="GeneID" id="301683494"/>
<dbReference type="PANTHER" id="PTHR22847">
    <property type="entry name" value="WD40 REPEAT PROTEIN"/>
    <property type="match status" value="1"/>
</dbReference>
<feature type="region of interest" description="Disordered" evidence="5">
    <location>
        <begin position="320"/>
        <end position="373"/>
    </location>
</feature>
<dbReference type="GO" id="GO:0004674">
    <property type="term" value="F:protein serine/threonine kinase activity"/>
    <property type="evidence" value="ECO:0007669"/>
    <property type="project" value="UniProtKB-KW"/>
</dbReference>
<dbReference type="InterPro" id="IPR019775">
    <property type="entry name" value="WD40_repeat_CS"/>
</dbReference>
<dbReference type="Pfam" id="PF25173">
    <property type="entry name" value="Beta-prop_WDR3_1st"/>
    <property type="match status" value="1"/>
</dbReference>
<dbReference type="InterPro" id="IPR015943">
    <property type="entry name" value="WD40/YVTN_repeat-like_dom_sf"/>
</dbReference>
<name>A0A5M3T4D8_LIMPL</name>
<dbReference type="PROSITE" id="PS00107">
    <property type="entry name" value="PROTEIN_KINASE_ATP"/>
    <property type="match status" value="1"/>
</dbReference>
<dbReference type="PANTHER" id="PTHR22847:SF637">
    <property type="entry name" value="WD REPEAT DOMAIN 5B"/>
    <property type="match status" value="1"/>
</dbReference>
<dbReference type="EMBL" id="BIMW01000102">
    <property type="protein sequence ID" value="GCE94603.1"/>
    <property type="molecule type" value="Genomic_DNA"/>
</dbReference>
<dbReference type="CDD" id="cd00200">
    <property type="entry name" value="WD40"/>
    <property type="match status" value="1"/>
</dbReference>
<feature type="repeat" description="WD" evidence="3">
    <location>
        <begin position="466"/>
        <end position="507"/>
    </location>
</feature>
<dbReference type="InterPro" id="IPR000719">
    <property type="entry name" value="Prot_kinase_dom"/>
</dbReference>
<dbReference type="Proteomes" id="UP000326169">
    <property type="component" value="Unassembled WGS sequence"/>
</dbReference>
<evidence type="ECO:0000256" key="5">
    <source>
        <dbReference type="SAM" id="MobiDB-lite"/>
    </source>
</evidence>
<keyword evidence="4" id="KW-0547">Nucleotide-binding</keyword>
<protein>
    <submittedName>
        <fullName evidence="7">Serine/threonine protein kinase with WD-40 repeats</fullName>
    </submittedName>
</protein>
<feature type="repeat" description="WD" evidence="3">
    <location>
        <begin position="550"/>
        <end position="581"/>
    </location>
</feature>
<keyword evidence="7" id="KW-0418">Kinase</keyword>
<feature type="repeat" description="WD" evidence="3">
    <location>
        <begin position="382"/>
        <end position="423"/>
    </location>
</feature>
<reference evidence="7 8" key="1">
    <citation type="journal article" date="2019" name="J Genomics">
        <title>The Draft Genome of a Hydrogen-producing Cyanobacterium, Arthrospira platensis NIES-46.</title>
        <authorList>
            <person name="Suzuki S."/>
            <person name="Yamaguchi H."/>
            <person name="Kawachi M."/>
        </authorList>
    </citation>
    <scope>NUCLEOTIDE SEQUENCE [LARGE SCALE GENOMIC DNA]</scope>
    <source>
        <strain evidence="7 8">NIES-46</strain>
    </source>
</reference>
<gene>
    <name evidence="7" type="ORF">NIES46_26620</name>
</gene>
<dbReference type="PRINTS" id="PR00320">
    <property type="entry name" value="GPROTEINBRPT"/>
</dbReference>
<keyword evidence="1 3" id="KW-0853">WD repeat</keyword>
<dbReference type="Gene3D" id="1.10.510.10">
    <property type="entry name" value="Transferase(Phosphotransferase) domain 1"/>
    <property type="match status" value="1"/>
</dbReference>
<dbReference type="InterPro" id="IPR011009">
    <property type="entry name" value="Kinase-like_dom_sf"/>
</dbReference>
<dbReference type="InterPro" id="IPR001680">
    <property type="entry name" value="WD40_rpt"/>
</dbReference>
<dbReference type="NCBIfam" id="NF045510">
    <property type="entry name" value="4Cys_prefix_kin"/>
    <property type="match status" value="1"/>
</dbReference>
<feature type="binding site" evidence="4">
    <location>
        <position position="65"/>
    </location>
    <ligand>
        <name>ATP</name>
        <dbReference type="ChEBI" id="CHEBI:30616"/>
    </ligand>
</feature>
<comment type="caution">
    <text evidence="7">The sequence shown here is derived from an EMBL/GenBank/DDBJ whole genome shotgun (WGS) entry which is preliminary data.</text>
</comment>
<evidence type="ECO:0000256" key="3">
    <source>
        <dbReference type="PROSITE-ProRule" id="PRU00221"/>
    </source>
</evidence>
<feature type="domain" description="Protein kinase" evidence="6">
    <location>
        <begin position="34"/>
        <end position="300"/>
    </location>
</feature>
<accession>A0A5M3T4D8</accession>
<evidence type="ECO:0000256" key="2">
    <source>
        <dbReference type="ARBA" id="ARBA00022737"/>
    </source>
</evidence>
<evidence type="ECO:0000313" key="8">
    <source>
        <dbReference type="Proteomes" id="UP000326169"/>
    </source>
</evidence>
<dbReference type="PROSITE" id="PS50294">
    <property type="entry name" value="WD_REPEATS_REGION"/>
    <property type="match status" value="6"/>
</dbReference>
<feature type="compositionally biased region" description="Pro residues" evidence="5">
    <location>
        <begin position="320"/>
        <end position="339"/>
    </location>
</feature>
<dbReference type="InterPro" id="IPR036322">
    <property type="entry name" value="WD40_repeat_dom_sf"/>
</dbReference>
<dbReference type="SMART" id="SM00220">
    <property type="entry name" value="S_TKc"/>
    <property type="match status" value="1"/>
</dbReference>
<feature type="repeat" description="WD" evidence="3">
    <location>
        <begin position="636"/>
        <end position="673"/>
    </location>
</feature>
<dbReference type="RefSeq" id="WP_006618370.1">
    <property type="nucleotide sequence ID" value="NZ_BIMW01000102.1"/>
</dbReference>
<dbReference type="Pfam" id="PF00069">
    <property type="entry name" value="Pkinase"/>
    <property type="match status" value="1"/>
</dbReference>
<dbReference type="SUPFAM" id="SSF50978">
    <property type="entry name" value="WD40 repeat-like"/>
    <property type="match status" value="1"/>
</dbReference>
<proteinExistence type="predicted"/>